<accession>A0A8J2TQJ3</accession>
<proteinExistence type="predicted"/>
<dbReference type="EMBL" id="BMEV01000062">
    <property type="protein sequence ID" value="GFZ85510.1"/>
    <property type="molecule type" value="Genomic_DNA"/>
</dbReference>
<keyword evidence="1" id="KW-0812">Transmembrane</keyword>
<protein>
    <submittedName>
        <fullName evidence="2">Uncharacterized protein</fullName>
    </submittedName>
</protein>
<keyword evidence="1" id="KW-0472">Membrane</keyword>
<keyword evidence="1" id="KW-1133">Transmembrane helix</keyword>
<organism evidence="2 3">
    <name type="scientific">Compostibacillus humi</name>
    <dbReference type="NCBI Taxonomy" id="1245525"/>
    <lineage>
        <taxon>Bacteria</taxon>
        <taxon>Bacillati</taxon>
        <taxon>Bacillota</taxon>
        <taxon>Bacilli</taxon>
        <taxon>Bacillales</taxon>
        <taxon>Bacillaceae</taxon>
        <taxon>Compostibacillus</taxon>
    </lineage>
</organism>
<reference evidence="2" key="2">
    <citation type="submission" date="2020-09" db="EMBL/GenBank/DDBJ databases">
        <authorList>
            <person name="Sun Q."/>
            <person name="Zhou Y."/>
        </authorList>
    </citation>
    <scope>NUCLEOTIDE SEQUENCE</scope>
    <source>
        <strain evidence="2">CGMCC 1.12360</strain>
    </source>
</reference>
<gene>
    <name evidence="2" type="ORF">GCM10010978_26970</name>
</gene>
<dbReference type="Proteomes" id="UP000602050">
    <property type="component" value="Unassembled WGS sequence"/>
</dbReference>
<reference evidence="2" key="1">
    <citation type="journal article" date="2014" name="Int. J. Syst. Evol. Microbiol.">
        <title>Complete genome sequence of Corynebacterium casei LMG S-19264T (=DSM 44701T), isolated from a smear-ripened cheese.</title>
        <authorList>
            <consortium name="US DOE Joint Genome Institute (JGI-PGF)"/>
            <person name="Walter F."/>
            <person name="Albersmeier A."/>
            <person name="Kalinowski J."/>
            <person name="Ruckert C."/>
        </authorList>
    </citation>
    <scope>NUCLEOTIDE SEQUENCE</scope>
    <source>
        <strain evidence="2">CGMCC 1.12360</strain>
    </source>
</reference>
<dbReference type="Pfam" id="PF10942">
    <property type="entry name" value="DUF2619"/>
    <property type="match status" value="1"/>
</dbReference>
<keyword evidence="3" id="KW-1185">Reference proteome</keyword>
<evidence type="ECO:0000313" key="3">
    <source>
        <dbReference type="Proteomes" id="UP000602050"/>
    </source>
</evidence>
<sequence length="67" mass="7666">MFSLIEKAVLWMAFFRVISGSIEIFAAYLMVKFNQIDKALIITSSLAFIGPDCSCNNDYDWISRHGR</sequence>
<dbReference type="AlphaFoldDB" id="A0A8J2TQJ3"/>
<evidence type="ECO:0000313" key="2">
    <source>
        <dbReference type="EMBL" id="GFZ85510.1"/>
    </source>
</evidence>
<feature type="transmembrane region" description="Helical" evidence="1">
    <location>
        <begin position="12"/>
        <end position="31"/>
    </location>
</feature>
<name>A0A8J2TQJ3_9BACI</name>
<dbReference type="InterPro" id="IPR020390">
    <property type="entry name" value="Uncharacterised_YqhV"/>
</dbReference>
<comment type="caution">
    <text evidence="2">The sequence shown here is derived from an EMBL/GenBank/DDBJ whole genome shotgun (WGS) entry which is preliminary data.</text>
</comment>
<evidence type="ECO:0000256" key="1">
    <source>
        <dbReference type="SAM" id="Phobius"/>
    </source>
</evidence>